<comment type="similarity">
    <text evidence="1 4">Belongs to the glycerate kinase type-1 family.</text>
</comment>
<dbReference type="GO" id="GO:0008887">
    <property type="term" value="F:glycerate kinase activity"/>
    <property type="evidence" value="ECO:0007669"/>
    <property type="project" value="UniProtKB-UniRule"/>
</dbReference>
<dbReference type="InterPro" id="IPR004381">
    <property type="entry name" value="Glycerate_kinase"/>
</dbReference>
<evidence type="ECO:0000313" key="5">
    <source>
        <dbReference type="EMBL" id="GGL65663.1"/>
    </source>
</evidence>
<evidence type="ECO:0000256" key="1">
    <source>
        <dbReference type="ARBA" id="ARBA00006284"/>
    </source>
</evidence>
<keyword evidence="6" id="KW-1185">Reference proteome</keyword>
<dbReference type="NCBIfam" id="TIGR00045">
    <property type="entry name" value="glycerate kinase"/>
    <property type="match status" value="1"/>
</dbReference>
<reference evidence="5" key="1">
    <citation type="journal article" date="2014" name="Int. J. Syst. Evol. Microbiol.">
        <title>Complete genome sequence of Corynebacterium casei LMG S-19264T (=DSM 44701T), isolated from a smear-ripened cheese.</title>
        <authorList>
            <consortium name="US DOE Joint Genome Institute (JGI-PGF)"/>
            <person name="Walter F."/>
            <person name="Albersmeier A."/>
            <person name="Kalinowski J."/>
            <person name="Ruckert C."/>
        </authorList>
    </citation>
    <scope>NUCLEOTIDE SEQUENCE</scope>
    <source>
        <strain evidence="5">JCM 15325</strain>
    </source>
</reference>
<dbReference type="InterPro" id="IPR018197">
    <property type="entry name" value="Glycerate_kinase_RE-like"/>
</dbReference>
<reference evidence="5" key="2">
    <citation type="submission" date="2020-09" db="EMBL/GenBank/DDBJ databases">
        <authorList>
            <person name="Sun Q."/>
            <person name="Ohkuma M."/>
        </authorList>
    </citation>
    <scope>NUCLEOTIDE SEQUENCE</scope>
    <source>
        <strain evidence="5">JCM 15325</strain>
    </source>
</reference>
<sequence length="387" mass="39474">MQRQTMKIVIAPDSFKECLTALEAADAIEAGLRRVWPDADCVKVPMADGGEGTVRSLVDATGGKIIKKQVTGPLGKPVDGFFGLLGGGDTAVIEMAAAAGIDYVPRDQRNPLKTTTFGVGELIRAAIDLGVRHVILGLGGSATNDGGCGMAQALGARLLDSEGNTIGRGGAALAGLASIDLSELDSRIAEVRFDIATDVTNPLIGSKGASAIFGPQKGASPEDVRVLDEALGHFARIVSRDLGIAIDQVPGAGAAGGLGAGALCFLGGTIHPGVDAVIRAAGLEEKMRGASLVITGEGKIDGQTIFGKTPVGVARYAKKFGLPVVALAGSLADGSRSVYSHGVDALFSIVPGAVSLDEALAHAETNLTRTAENLARVWCLAQHLPNE</sequence>
<evidence type="ECO:0000256" key="4">
    <source>
        <dbReference type="PIRNR" id="PIRNR006078"/>
    </source>
</evidence>
<dbReference type="Gene3D" id="3.90.1510.10">
    <property type="entry name" value="Glycerate kinase, domain 2"/>
    <property type="match status" value="1"/>
</dbReference>
<comment type="caution">
    <text evidence="5">The sequence shown here is derived from an EMBL/GenBank/DDBJ whole genome shotgun (WGS) entry which is preliminary data.</text>
</comment>
<dbReference type="PANTHER" id="PTHR21599:SF0">
    <property type="entry name" value="GLYCERATE KINASE"/>
    <property type="match status" value="1"/>
</dbReference>
<evidence type="ECO:0000256" key="2">
    <source>
        <dbReference type="ARBA" id="ARBA00022679"/>
    </source>
</evidence>
<organism evidence="5 6">
    <name type="scientific">Sporolactobacillus putidus</name>
    <dbReference type="NCBI Taxonomy" id="492735"/>
    <lineage>
        <taxon>Bacteria</taxon>
        <taxon>Bacillati</taxon>
        <taxon>Bacillota</taxon>
        <taxon>Bacilli</taxon>
        <taxon>Bacillales</taxon>
        <taxon>Sporolactobacillaceae</taxon>
        <taxon>Sporolactobacillus</taxon>
    </lineage>
</organism>
<keyword evidence="2 4" id="KW-0808">Transferase</keyword>
<accession>A0A917W5S6</accession>
<protein>
    <submittedName>
        <fullName evidence="5">Glycerate kinase</fullName>
    </submittedName>
</protein>
<dbReference type="Pfam" id="PF02595">
    <property type="entry name" value="Gly_kinase"/>
    <property type="match status" value="1"/>
</dbReference>
<name>A0A917W5S6_9BACL</name>
<dbReference type="SUPFAM" id="SSF110738">
    <property type="entry name" value="Glycerate kinase I"/>
    <property type="match status" value="1"/>
</dbReference>
<dbReference type="EMBL" id="BMOK01000024">
    <property type="protein sequence ID" value="GGL65663.1"/>
    <property type="molecule type" value="Genomic_DNA"/>
</dbReference>
<keyword evidence="3 4" id="KW-0418">Kinase</keyword>
<dbReference type="Proteomes" id="UP000654670">
    <property type="component" value="Unassembled WGS sequence"/>
</dbReference>
<dbReference type="InterPro" id="IPR036129">
    <property type="entry name" value="Glycerate_kinase_sf"/>
</dbReference>
<dbReference type="InterPro" id="IPR018193">
    <property type="entry name" value="Glyc_kinase_flavodox-like_fold"/>
</dbReference>
<proteinExistence type="inferred from homology"/>
<dbReference type="PANTHER" id="PTHR21599">
    <property type="entry name" value="GLYCERATE KINASE"/>
    <property type="match status" value="1"/>
</dbReference>
<dbReference type="AlphaFoldDB" id="A0A917W5S6"/>
<dbReference type="GO" id="GO:0031388">
    <property type="term" value="P:organic acid phosphorylation"/>
    <property type="evidence" value="ECO:0007669"/>
    <property type="project" value="UniProtKB-UniRule"/>
</dbReference>
<dbReference type="PIRSF" id="PIRSF006078">
    <property type="entry name" value="GlxK"/>
    <property type="match status" value="1"/>
</dbReference>
<evidence type="ECO:0000313" key="6">
    <source>
        <dbReference type="Proteomes" id="UP000654670"/>
    </source>
</evidence>
<evidence type="ECO:0000256" key="3">
    <source>
        <dbReference type="ARBA" id="ARBA00022777"/>
    </source>
</evidence>
<dbReference type="Gene3D" id="3.40.50.10350">
    <property type="entry name" value="Glycerate kinase, domain 1"/>
    <property type="match status" value="1"/>
</dbReference>
<gene>
    <name evidence="5" type="ORF">GCM10007968_32070</name>
</gene>